<dbReference type="Pfam" id="PF00001">
    <property type="entry name" value="7tm_1"/>
    <property type="match status" value="1"/>
</dbReference>
<organism evidence="11 12">
    <name type="scientific">Clytia hemisphaerica</name>
    <dbReference type="NCBI Taxonomy" id="252671"/>
    <lineage>
        <taxon>Eukaryota</taxon>
        <taxon>Metazoa</taxon>
        <taxon>Cnidaria</taxon>
        <taxon>Hydrozoa</taxon>
        <taxon>Hydroidolina</taxon>
        <taxon>Leptothecata</taxon>
        <taxon>Obeliida</taxon>
        <taxon>Clytiidae</taxon>
        <taxon>Clytia</taxon>
    </lineage>
</organism>
<proteinExistence type="predicted"/>
<dbReference type="PROSITE" id="PS00237">
    <property type="entry name" value="G_PROTEIN_RECEP_F1_1"/>
    <property type="match status" value="1"/>
</dbReference>
<protein>
    <recommendedName>
        <fullName evidence="10">G-protein coupled receptors family 1 profile domain-containing protein</fullName>
    </recommendedName>
</protein>
<keyword evidence="8" id="KW-0807">Transducer</keyword>
<evidence type="ECO:0000256" key="9">
    <source>
        <dbReference type="SAM" id="Phobius"/>
    </source>
</evidence>
<keyword evidence="4 9" id="KW-1133">Transmembrane helix</keyword>
<keyword evidence="3 9" id="KW-0812">Transmembrane</keyword>
<dbReference type="EnsemblMetazoa" id="CLYHEMT006311.1">
    <property type="protein sequence ID" value="CLYHEMP006311.1"/>
    <property type="gene ID" value="CLYHEMG006311"/>
</dbReference>
<sequence>MDENSTTPTCFTPYPRFHLSSEQKIILTIYNVLVNGVINMSLNLLVIYILIETKQIKMVAMRLILFVSISDVFGAVSMAIFIPILMLKNTCHFSMETITLFQLVLWGHMSGYTLALISYDRYKRVKLQHCYKLIMTPRRVHFMVLIVVMLAFIHAILFTLGMFYNKFFGTADKIVFAFDLTCLVCIFYFYVVFTNKTNQAARRFSAISTYNKNSNYLRTTNLVKRILIGMAFMFAIYCAGLIPKTMFKSYLDSNQQLGEVIFMVTNFMVHTNGALNAIILLYNDKKARKKVKLMCCNFAKNLKDEKTQSARTVHRDSIDD</sequence>
<dbReference type="InterPro" id="IPR017452">
    <property type="entry name" value="GPCR_Rhodpsn_7TM"/>
</dbReference>
<feature type="transmembrane region" description="Helical" evidence="9">
    <location>
        <begin position="63"/>
        <end position="86"/>
    </location>
</feature>
<dbReference type="InterPro" id="IPR000276">
    <property type="entry name" value="GPCR_Rhodpsn"/>
</dbReference>
<feature type="domain" description="G-protein coupled receptors family 1 profile" evidence="10">
    <location>
        <begin position="42"/>
        <end position="280"/>
    </location>
</feature>
<keyword evidence="6 9" id="KW-0472">Membrane</keyword>
<evidence type="ECO:0000256" key="7">
    <source>
        <dbReference type="ARBA" id="ARBA00023170"/>
    </source>
</evidence>
<evidence type="ECO:0000256" key="5">
    <source>
        <dbReference type="ARBA" id="ARBA00023040"/>
    </source>
</evidence>
<dbReference type="CDD" id="cd00637">
    <property type="entry name" value="7tm_classA_rhodopsin-like"/>
    <property type="match status" value="1"/>
</dbReference>
<keyword evidence="7" id="KW-0675">Receptor</keyword>
<evidence type="ECO:0000256" key="4">
    <source>
        <dbReference type="ARBA" id="ARBA00022989"/>
    </source>
</evidence>
<dbReference type="Gene3D" id="1.20.1070.10">
    <property type="entry name" value="Rhodopsin 7-helix transmembrane proteins"/>
    <property type="match status" value="1"/>
</dbReference>
<keyword evidence="12" id="KW-1185">Reference proteome</keyword>
<comment type="subcellular location">
    <subcellularLocation>
        <location evidence="1">Cell membrane</location>
        <topology evidence="1">Multi-pass membrane protein</topology>
    </subcellularLocation>
</comment>
<evidence type="ECO:0000256" key="3">
    <source>
        <dbReference type="ARBA" id="ARBA00022692"/>
    </source>
</evidence>
<reference evidence="11" key="1">
    <citation type="submission" date="2021-01" db="UniProtKB">
        <authorList>
            <consortium name="EnsemblMetazoa"/>
        </authorList>
    </citation>
    <scope>IDENTIFICATION</scope>
</reference>
<dbReference type="GO" id="GO:0004930">
    <property type="term" value="F:G protein-coupled receptor activity"/>
    <property type="evidence" value="ECO:0007669"/>
    <property type="project" value="UniProtKB-KW"/>
</dbReference>
<feature type="transmembrane region" description="Helical" evidence="9">
    <location>
        <begin position="98"/>
        <end position="119"/>
    </location>
</feature>
<dbReference type="GO" id="GO:0005886">
    <property type="term" value="C:plasma membrane"/>
    <property type="evidence" value="ECO:0007669"/>
    <property type="project" value="UniProtKB-SubCell"/>
</dbReference>
<feature type="transmembrane region" description="Helical" evidence="9">
    <location>
        <begin position="262"/>
        <end position="282"/>
    </location>
</feature>
<feature type="transmembrane region" description="Helical" evidence="9">
    <location>
        <begin position="140"/>
        <end position="162"/>
    </location>
</feature>
<accession>A0A7M5VBK0</accession>
<feature type="transmembrane region" description="Helical" evidence="9">
    <location>
        <begin position="174"/>
        <end position="193"/>
    </location>
</feature>
<evidence type="ECO:0000259" key="10">
    <source>
        <dbReference type="PROSITE" id="PS50262"/>
    </source>
</evidence>
<dbReference type="SUPFAM" id="SSF81321">
    <property type="entry name" value="Family A G protein-coupled receptor-like"/>
    <property type="match status" value="1"/>
</dbReference>
<evidence type="ECO:0000256" key="1">
    <source>
        <dbReference type="ARBA" id="ARBA00004651"/>
    </source>
</evidence>
<dbReference type="PANTHER" id="PTHR24228:SF59">
    <property type="entry name" value="NEUROPEPTIDE RECEPTOR 15"/>
    <property type="match status" value="1"/>
</dbReference>
<evidence type="ECO:0000313" key="11">
    <source>
        <dbReference type="EnsemblMetazoa" id="CLYHEMP006311.1"/>
    </source>
</evidence>
<keyword evidence="5" id="KW-0297">G-protein coupled receptor</keyword>
<evidence type="ECO:0000256" key="6">
    <source>
        <dbReference type="ARBA" id="ARBA00023136"/>
    </source>
</evidence>
<dbReference type="PANTHER" id="PTHR24228">
    <property type="entry name" value="B2 BRADYKININ RECEPTOR/ANGIOTENSIN II RECEPTOR"/>
    <property type="match status" value="1"/>
</dbReference>
<feature type="transmembrane region" description="Helical" evidence="9">
    <location>
        <begin position="25"/>
        <end position="51"/>
    </location>
</feature>
<feature type="transmembrane region" description="Helical" evidence="9">
    <location>
        <begin position="222"/>
        <end position="242"/>
    </location>
</feature>
<keyword evidence="2" id="KW-1003">Cell membrane</keyword>
<name>A0A7M5VBK0_9CNID</name>
<dbReference type="Proteomes" id="UP000594262">
    <property type="component" value="Unplaced"/>
</dbReference>
<evidence type="ECO:0000256" key="8">
    <source>
        <dbReference type="ARBA" id="ARBA00023224"/>
    </source>
</evidence>
<evidence type="ECO:0000256" key="2">
    <source>
        <dbReference type="ARBA" id="ARBA00022475"/>
    </source>
</evidence>
<evidence type="ECO:0000313" key="12">
    <source>
        <dbReference type="Proteomes" id="UP000594262"/>
    </source>
</evidence>
<dbReference type="PROSITE" id="PS50262">
    <property type="entry name" value="G_PROTEIN_RECEP_F1_2"/>
    <property type="match status" value="1"/>
</dbReference>
<dbReference type="AlphaFoldDB" id="A0A7M5VBK0"/>